<dbReference type="Pfam" id="PF00560">
    <property type="entry name" value="LRR_1"/>
    <property type="match status" value="1"/>
</dbReference>
<dbReference type="InterPro" id="IPR050647">
    <property type="entry name" value="Plant_LRR-RLKs"/>
</dbReference>
<dbReference type="GO" id="GO:0004672">
    <property type="term" value="F:protein kinase activity"/>
    <property type="evidence" value="ECO:0007669"/>
    <property type="project" value="InterPro"/>
</dbReference>
<evidence type="ECO:0000259" key="9">
    <source>
        <dbReference type="PROSITE" id="PS50011"/>
    </source>
</evidence>
<keyword evidence="8" id="KW-0732">Signal</keyword>
<protein>
    <recommendedName>
        <fullName evidence="9">Protein kinase domain-containing protein</fullName>
    </recommendedName>
</protein>
<evidence type="ECO:0000256" key="6">
    <source>
        <dbReference type="SAM" id="MobiDB-lite"/>
    </source>
</evidence>
<feature type="signal peptide" evidence="8">
    <location>
        <begin position="1"/>
        <end position="22"/>
    </location>
</feature>
<dbReference type="InterPro" id="IPR000719">
    <property type="entry name" value="Prot_kinase_dom"/>
</dbReference>
<dbReference type="Proteomes" id="UP001209570">
    <property type="component" value="Unassembled WGS sequence"/>
</dbReference>
<evidence type="ECO:0000256" key="3">
    <source>
        <dbReference type="ARBA" id="ARBA00022741"/>
    </source>
</evidence>
<keyword evidence="1" id="KW-0433">Leucine-rich repeat</keyword>
<evidence type="ECO:0000256" key="4">
    <source>
        <dbReference type="ARBA" id="ARBA00022840"/>
    </source>
</evidence>
<reference evidence="10" key="1">
    <citation type="submission" date="2021-12" db="EMBL/GenBank/DDBJ databases">
        <title>Prjna785345.</title>
        <authorList>
            <person name="Rujirawat T."/>
            <person name="Krajaejun T."/>
        </authorList>
    </citation>
    <scope>NUCLEOTIDE SEQUENCE</scope>
    <source>
        <strain evidence="10">Pi057C3</strain>
    </source>
</reference>
<dbReference type="PROSITE" id="PS51450">
    <property type="entry name" value="LRR"/>
    <property type="match status" value="1"/>
</dbReference>
<sequence length="1119" mass="123607">MTGHARALSVAALLIMGATVGAMDSFLPLVNGRVKLRKRQRHARVAEAHDDVDESDDTPIRPTNDSADDVAKLLTTTCPTALQSGFLRPVLTTTCPPECHTAGGSRVAASVCVFYPASERERCSTAEDRVCYKGEGCAFECLRTAAAEWHLTLFTDASVVDEVLAQNQALTKSEKAVAVNASAVTTMGPFVTSPTVKYVFVTGNEAANNYDQGLHHNTTLWYEDNKLFPTGALTPFELPPEFLRGVRSIDGLRIENIALPASDRTDNGQQPFFPNLWMMWLRNTNLTELPFAATDWPELSNLDVSVNLIKSLPSNTFPATLDYLDLSNNPIGEIPPGTLPSVEALMLQNTGLTRVPDDVAKMPNLIQLWLPDNNLRVIENGAIPASNLEVLVLTNCGLTDVPPSVARMTRLTDLIMSGNDLSNATNLSLLPQSLSLLNLHQCRLSSLPEQFQHLTKLKHIDVTSCELDAFPSGMSHLVSLKSLFVSHNPLRRIQRPSPFPNASMALFIVNASFTTIPAGILPSQLTRLSISDTPLAEAPIDLIDRPSAKDVSLRRCRLTRFDLAMEMPWLERLDLRGNAIREFEARLPAVQLLDLRDNQLETFRVANTPELRHLQLGGNQLRALPSAVFKITSLVTLNVTRNPIRLYRPSVDEFAFLSSRVETLVMEQEMFDADCAASEQQQLHHFTVCLATGSSPLGASSNNSAIDQDDKNNQLRGTAASGWTIVLNLALVALLVAAMAAVWFHRRRSQKVDRQSPRSGSHSVWSDDMLLQHRLDTDLLEKKRRIGSGMFGEVWLATYKRKPVAVKQLHSEDGALVNRQHLEAFIDEIKLVSRCSHERIVRFLGVVWTKESDLGMRIVRFLGVVWTKESDLGMVSEYMAGGDLRSYLDRQDNEQREEGKWSDGRLRLALDIAEALVYLHSLDPVVLHRDLKSRNVLLDKATPRRAKLTDFGVARSKSYDGSSASAMTSGVGTIRWTAPEVLAGRRYNEAVDMFSLGVIFTELDTFALPYSDATEKNTTHPLSETAIAGLVAKGELTAIAGLVAKGELVASFSASCPPEIRALGTRCMAFEGSDRPTALAVTYELRQLMKQWHSSDTERLETDEEDVLQHRSSEGHIVL</sequence>
<dbReference type="PROSITE" id="PS00107">
    <property type="entry name" value="PROTEIN_KINASE_ATP"/>
    <property type="match status" value="1"/>
</dbReference>
<feature type="region of interest" description="Disordered" evidence="6">
    <location>
        <begin position="41"/>
        <end position="66"/>
    </location>
</feature>
<organism evidence="10 11">
    <name type="scientific">Pythium insidiosum</name>
    <name type="common">Pythiosis disease agent</name>
    <dbReference type="NCBI Taxonomy" id="114742"/>
    <lineage>
        <taxon>Eukaryota</taxon>
        <taxon>Sar</taxon>
        <taxon>Stramenopiles</taxon>
        <taxon>Oomycota</taxon>
        <taxon>Peronosporomycetes</taxon>
        <taxon>Pythiales</taxon>
        <taxon>Pythiaceae</taxon>
        <taxon>Pythium</taxon>
    </lineage>
</organism>
<dbReference type="SMART" id="SM00220">
    <property type="entry name" value="S_TKc"/>
    <property type="match status" value="1"/>
</dbReference>
<evidence type="ECO:0000313" key="10">
    <source>
        <dbReference type="EMBL" id="KAJ0405849.1"/>
    </source>
</evidence>
<dbReference type="SMART" id="SM00364">
    <property type="entry name" value="LRR_BAC"/>
    <property type="match status" value="5"/>
</dbReference>
<feature type="chain" id="PRO_5042140139" description="Protein kinase domain-containing protein" evidence="8">
    <location>
        <begin position="23"/>
        <end position="1119"/>
    </location>
</feature>
<dbReference type="InterPro" id="IPR001611">
    <property type="entry name" value="Leu-rich_rpt"/>
</dbReference>
<dbReference type="EMBL" id="JAKCXM010000039">
    <property type="protein sequence ID" value="KAJ0405849.1"/>
    <property type="molecule type" value="Genomic_DNA"/>
</dbReference>
<accession>A0AAD5M7N2</accession>
<dbReference type="InterPro" id="IPR003591">
    <property type="entry name" value="Leu-rich_rpt_typical-subtyp"/>
</dbReference>
<keyword evidence="7" id="KW-1133">Transmembrane helix</keyword>
<dbReference type="Pfam" id="PF00069">
    <property type="entry name" value="Pkinase"/>
    <property type="match status" value="1"/>
</dbReference>
<dbReference type="PROSITE" id="PS00108">
    <property type="entry name" value="PROTEIN_KINASE_ST"/>
    <property type="match status" value="1"/>
</dbReference>
<dbReference type="SUPFAM" id="SSF52047">
    <property type="entry name" value="RNI-like"/>
    <property type="match status" value="1"/>
</dbReference>
<keyword evidence="4 5" id="KW-0067">ATP-binding</keyword>
<keyword evidence="7" id="KW-0812">Transmembrane</keyword>
<dbReference type="GO" id="GO:0005524">
    <property type="term" value="F:ATP binding"/>
    <property type="evidence" value="ECO:0007669"/>
    <property type="project" value="UniProtKB-UniRule"/>
</dbReference>
<gene>
    <name evidence="10" type="ORF">P43SY_001581</name>
</gene>
<dbReference type="SMART" id="SM00369">
    <property type="entry name" value="LRR_TYP"/>
    <property type="match status" value="9"/>
</dbReference>
<feature type="transmembrane region" description="Helical" evidence="7">
    <location>
        <begin position="722"/>
        <end position="744"/>
    </location>
</feature>
<dbReference type="SUPFAM" id="SSF56112">
    <property type="entry name" value="Protein kinase-like (PK-like)"/>
    <property type="match status" value="1"/>
</dbReference>
<dbReference type="InterPro" id="IPR017441">
    <property type="entry name" value="Protein_kinase_ATP_BS"/>
</dbReference>
<keyword evidence="3 5" id="KW-0547">Nucleotide-binding</keyword>
<dbReference type="AlphaFoldDB" id="A0AAD5M7N2"/>
<evidence type="ECO:0000256" key="5">
    <source>
        <dbReference type="PROSITE-ProRule" id="PRU10141"/>
    </source>
</evidence>
<name>A0AAD5M7N2_PYTIN</name>
<comment type="caution">
    <text evidence="10">The sequence shown here is derived from an EMBL/GenBank/DDBJ whole genome shotgun (WGS) entry which is preliminary data.</text>
</comment>
<evidence type="ECO:0000256" key="8">
    <source>
        <dbReference type="SAM" id="SignalP"/>
    </source>
</evidence>
<evidence type="ECO:0000256" key="2">
    <source>
        <dbReference type="ARBA" id="ARBA00022737"/>
    </source>
</evidence>
<evidence type="ECO:0000256" key="1">
    <source>
        <dbReference type="ARBA" id="ARBA00022614"/>
    </source>
</evidence>
<dbReference type="InterPro" id="IPR008271">
    <property type="entry name" value="Ser/Thr_kinase_AS"/>
</dbReference>
<evidence type="ECO:0000256" key="7">
    <source>
        <dbReference type="SAM" id="Phobius"/>
    </source>
</evidence>
<keyword evidence="2" id="KW-0677">Repeat</keyword>
<proteinExistence type="predicted"/>
<dbReference type="PANTHER" id="PTHR48056:SF81">
    <property type="entry name" value="RECEPTOR PROTEIN-TYROSINE KINASE CEPR1"/>
    <property type="match status" value="1"/>
</dbReference>
<dbReference type="Gene3D" id="3.80.10.10">
    <property type="entry name" value="Ribonuclease Inhibitor"/>
    <property type="match status" value="3"/>
</dbReference>
<feature type="binding site" evidence="5">
    <location>
        <position position="807"/>
    </location>
    <ligand>
        <name>ATP</name>
        <dbReference type="ChEBI" id="CHEBI:30616"/>
    </ligand>
</feature>
<dbReference type="Gene3D" id="1.10.510.10">
    <property type="entry name" value="Transferase(Phosphotransferase) domain 1"/>
    <property type="match status" value="1"/>
</dbReference>
<feature type="region of interest" description="Disordered" evidence="6">
    <location>
        <begin position="1095"/>
        <end position="1119"/>
    </location>
</feature>
<dbReference type="PROSITE" id="PS50011">
    <property type="entry name" value="PROTEIN_KINASE_DOM"/>
    <property type="match status" value="1"/>
</dbReference>
<dbReference type="InterPro" id="IPR011009">
    <property type="entry name" value="Kinase-like_dom_sf"/>
</dbReference>
<keyword evidence="11" id="KW-1185">Reference proteome</keyword>
<feature type="compositionally biased region" description="Basic and acidic residues" evidence="6">
    <location>
        <begin position="1107"/>
        <end position="1119"/>
    </location>
</feature>
<keyword evidence="7" id="KW-0472">Membrane</keyword>
<evidence type="ECO:0000313" key="11">
    <source>
        <dbReference type="Proteomes" id="UP001209570"/>
    </source>
</evidence>
<dbReference type="InterPro" id="IPR032675">
    <property type="entry name" value="LRR_dom_sf"/>
</dbReference>
<feature type="domain" description="Protein kinase" evidence="9">
    <location>
        <begin position="780"/>
        <end position="1089"/>
    </location>
</feature>
<dbReference type="PANTHER" id="PTHR48056">
    <property type="entry name" value="LRR RECEPTOR-LIKE SERINE/THREONINE-PROTEIN KINASE-RELATED"/>
    <property type="match status" value="1"/>
</dbReference>